<evidence type="ECO:0000256" key="2">
    <source>
        <dbReference type="ARBA" id="ARBA00022475"/>
    </source>
</evidence>
<comment type="caution">
    <text evidence="10">The sequence shown here is derived from an EMBL/GenBank/DDBJ whole genome shotgun (WGS) entry which is preliminary data.</text>
</comment>
<dbReference type="Pfam" id="PF00005">
    <property type="entry name" value="ABC_tran"/>
    <property type="match status" value="1"/>
</dbReference>
<gene>
    <name evidence="10" type="ORF">GCM10023211_14280</name>
</gene>
<evidence type="ECO:0000256" key="6">
    <source>
        <dbReference type="ARBA" id="ARBA00022840"/>
    </source>
</evidence>
<evidence type="ECO:0000313" key="11">
    <source>
        <dbReference type="Proteomes" id="UP001500171"/>
    </source>
</evidence>
<evidence type="ECO:0000256" key="3">
    <source>
        <dbReference type="ARBA" id="ARBA00022519"/>
    </source>
</evidence>
<dbReference type="CDD" id="cd03301">
    <property type="entry name" value="ABC_MalK_N"/>
    <property type="match status" value="1"/>
</dbReference>
<dbReference type="InterPro" id="IPR040582">
    <property type="entry name" value="OB_MalK-like"/>
</dbReference>
<keyword evidence="2" id="KW-1003">Cell membrane</keyword>
<evidence type="ECO:0000256" key="7">
    <source>
        <dbReference type="ARBA" id="ARBA00022967"/>
    </source>
</evidence>
<keyword evidence="1" id="KW-0813">Transport</keyword>
<dbReference type="Gene3D" id="2.40.50.140">
    <property type="entry name" value="Nucleic acid-binding proteins"/>
    <property type="match status" value="1"/>
</dbReference>
<dbReference type="Gene3D" id="3.40.50.300">
    <property type="entry name" value="P-loop containing nucleotide triphosphate hydrolases"/>
    <property type="match status" value="1"/>
</dbReference>
<evidence type="ECO:0000313" key="10">
    <source>
        <dbReference type="EMBL" id="GAA5110154.1"/>
    </source>
</evidence>
<evidence type="ECO:0000256" key="5">
    <source>
        <dbReference type="ARBA" id="ARBA00022741"/>
    </source>
</evidence>
<proteinExistence type="predicted"/>
<keyword evidence="3" id="KW-0997">Cell inner membrane</keyword>
<dbReference type="EMBL" id="BAABHY010000001">
    <property type="protein sequence ID" value="GAA5110154.1"/>
    <property type="molecule type" value="Genomic_DNA"/>
</dbReference>
<dbReference type="Pfam" id="PF17912">
    <property type="entry name" value="OB_MalK"/>
    <property type="match status" value="1"/>
</dbReference>
<dbReference type="InterPro" id="IPR003593">
    <property type="entry name" value="AAA+_ATPase"/>
</dbReference>
<keyword evidence="5" id="KW-0547">Nucleotide-binding</keyword>
<name>A0ABP9N5J6_9GAMM</name>
<dbReference type="NCBIfam" id="NF008653">
    <property type="entry name" value="PRK11650.1"/>
    <property type="match status" value="1"/>
</dbReference>
<dbReference type="InterPro" id="IPR008995">
    <property type="entry name" value="Mo/tungstate-bd_C_term_dom"/>
</dbReference>
<evidence type="ECO:0000256" key="8">
    <source>
        <dbReference type="ARBA" id="ARBA00023136"/>
    </source>
</evidence>
<feature type="domain" description="ABC transporter" evidence="9">
    <location>
        <begin position="4"/>
        <end position="239"/>
    </location>
</feature>
<dbReference type="SUPFAM" id="SSF52540">
    <property type="entry name" value="P-loop containing nucleoside triphosphate hydrolases"/>
    <property type="match status" value="1"/>
</dbReference>
<protein>
    <submittedName>
        <fullName evidence="10">Sn-glycerol-3-phosphate import ATP-binding protein UgpC</fullName>
    </submittedName>
</protein>
<sequence length="367" mass="41272">MAAVLLDNITKHYGKKNQQAPLILKGINAQIDDGEFIVVVGPSGCGKSTLLRVIAGLEMPTSGNIVIGHKTVTALEPSQRDIAMVFQNYALYPHMTVKQNMAYGIKLAKMPTHEIERRITQTAKMLDIDGILDKKPKQLSGGQRQRVAMGRAIVRQPRLFLFDEPLSNLDAKLRTSTRLEIRRRHHEIGITSLYVTHDQTEAMTLADRIIVMNKGKIEQFATPYDIYHQPASTFVASFMGSPAMNLLNVQIFNQKVCCDNTIFEDIIIPTSIQNSGKSKWILGIRPEHLTIVPYGTKHAWQIDSTMVETLGAEQLIYAKIDTQPIIIRTANQSHLKDFSRQNNQLFLQLDQTKLHWFDAESLLSVAS</sequence>
<evidence type="ECO:0000256" key="1">
    <source>
        <dbReference type="ARBA" id="ARBA00022448"/>
    </source>
</evidence>
<dbReference type="InterPro" id="IPR012340">
    <property type="entry name" value="NA-bd_OB-fold"/>
</dbReference>
<reference evidence="11" key="1">
    <citation type="journal article" date="2019" name="Int. J. Syst. Evol. Microbiol.">
        <title>The Global Catalogue of Microorganisms (GCM) 10K type strain sequencing project: providing services to taxonomists for standard genome sequencing and annotation.</title>
        <authorList>
            <consortium name="The Broad Institute Genomics Platform"/>
            <consortium name="The Broad Institute Genome Sequencing Center for Infectious Disease"/>
            <person name="Wu L."/>
            <person name="Ma J."/>
        </authorList>
    </citation>
    <scope>NUCLEOTIDE SEQUENCE [LARGE SCALE GENOMIC DNA]</scope>
    <source>
        <strain evidence="11">JCM 18050</strain>
    </source>
</reference>
<evidence type="ECO:0000256" key="4">
    <source>
        <dbReference type="ARBA" id="ARBA00022597"/>
    </source>
</evidence>
<dbReference type="Gene3D" id="2.40.50.100">
    <property type="match status" value="1"/>
</dbReference>
<dbReference type="SUPFAM" id="SSF50331">
    <property type="entry name" value="MOP-like"/>
    <property type="match status" value="1"/>
</dbReference>
<dbReference type="PROSITE" id="PS00211">
    <property type="entry name" value="ABC_TRANSPORTER_1"/>
    <property type="match status" value="1"/>
</dbReference>
<dbReference type="InterPro" id="IPR017871">
    <property type="entry name" value="ABC_transporter-like_CS"/>
</dbReference>
<dbReference type="InterPro" id="IPR047641">
    <property type="entry name" value="ABC_transpr_MalK/UgpC-like"/>
</dbReference>
<dbReference type="InterPro" id="IPR015855">
    <property type="entry name" value="ABC_transpr_MalK-like"/>
</dbReference>
<dbReference type="Proteomes" id="UP001500171">
    <property type="component" value="Unassembled WGS sequence"/>
</dbReference>
<dbReference type="RefSeq" id="WP_345490356.1">
    <property type="nucleotide sequence ID" value="NZ_BAABHY010000001.1"/>
</dbReference>
<evidence type="ECO:0000259" key="9">
    <source>
        <dbReference type="PROSITE" id="PS50893"/>
    </source>
</evidence>
<dbReference type="PROSITE" id="PS50893">
    <property type="entry name" value="ABC_TRANSPORTER_2"/>
    <property type="match status" value="1"/>
</dbReference>
<dbReference type="InterPro" id="IPR003439">
    <property type="entry name" value="ABC_transporter-like_ATP-bd"/>
</dbReference>
<dbReference type="SMART" id="SM00382">
    <property type="entry name" value="AAA"/>
    <property type="match status" value="1"/>
</dbReference>
<dbReference type="InterPro" id="IPR027417">
    <property type="entry name" value="P-loop_NTPase"/>
</dbReference>
<accession>A0ABP9N5J6</accession>
<keyword evidence="6 10" id="KW-0067">ATP-binding</keyword>
<keyword evidence="11" id="KW-1185">Reference proteome</keyword>
<keyword evidence="4" id="KW-0762">Sugar transport</keyword>
<organism evidence="10 11">
    <name type="scientific">Orbus sasakiae</name>
    <dbReference type="NCBI Taxonomy" id="1078475"/>
    <lineage>
        <taxon>Bacteria</taxon>
        <taxon>Pseudomonadati</taxon>
        <taxon>Pseudomonadota</taxon>
        <taxon>Gammaproteobacteria</taxon>
        <taxon>Orbales</taxon>
        <taxon>Orbaceae</taxon>
        <taxon>Orbus</taxon>
    </lineage>
</organism>
<dbReference type="PANTHER" id="PTHR43875:SF12">
    <property type="entry name" value="SN-GLYCEROL-3-PHOSPHATE IMPORT ATP-BINDING PROTEIN UGPC"/>
    <property type="match status" value="1"/>
</dbReference>
<dbReference type="PANTHER" id="PTHR43875">
    <property type="entry name" value="MALTODEXTRIN IMPORT ATP-BINDING PROTEIN MSMX"/>
    <property type="match status" value="1"/>
</dbReference>
<dbReference type="GO" id="GO:0005524">
    <property type="term" value="F:ATP binding"/>
    <property type="evidence" value="ECO:0007669"/>
    <property type="project" value="UniProtKB-KW"/>
</dbReference>
<keyword evidence="7" id="KW-1278">Translocase</keyword>
<keyword evidence="8" id="KW-0472">Membrane</keyword>